<organism evidence="2 3">
    <name type="scientific">Veronia pacifica</name>
    <dbReference type="NCBI Taxonomy" id="1080227"/>
    <lineage>
        <taxon>Bacteria</taxon>
        <taxon>Pseudomonadati</taxon>
        <taxon>Pseudomonadota</taxon>
        <taxon>Gammaproteobacteria</taxon>
        <taxon>Vibrionales</taxon>
        <taxon>Vibrionaceae</taxon>
        <taxon>Veronia</taxon>
    </lineage>
</organism>
<accession>A0A1C3EC27</accession>
<evidence type="ECO:0000313" key="2">
    <source>
        <dbReference type="EMBL" id="ODA30785.1"/>
    </source>
</evidence>
<gene>
    <name evidence="2" type="ORF">A8L45_19230</name>
</gene>
<dbReference type="RefSeq" id="WP_068904982.1">
    <property type="nucleotide sequence ID" value="NZ_JBHUIF010000001.1"/>
</dbReference>
<feature type="transmembrane region" description="Helical" evidence="1">
    <location>
        <begin position="7"/>
        <end position="25"/>
    </location>
</feature>
<protein>
    <submittedName>
        <fullName evidence="2">Uncharacterized protein</fullName>
    </submittedName>
</protein>
<keyword evidence="3" id="KW-1185">Reference proteome</keyword>
<keyword evidence="1" id="KW-1133">Transmembrane helix</keyword>
<name>A0A1C3EC27_9GAMM</name>
<reference evidence="2 3" key="1">
    <citation type="submission" date="2016-05" db="EMBL/GenBank/DDBJ databases">
        <title>Genomic Taxonomy of the Vibrionaceae.</title>
        <authorList>
            <person name="Gomez-Gil B."/>
            <person name="Enciso-Ibarra J."/>
        </authorList>
    </citation>
    <scope>NUCLEOTIDE SEQUENCE [LARGE SCALE GENOMIC DNA]</scope>
    <source>
        <strain evidence="2 3">CAIM 1920</strain>
    </source>
</reference>
<keyword evidence="1" id="KW-0812">Transmembrane</keyword>
<comment type="caution">
    <text evidence="2">The sequence shown here is derived from an EMBL/GenBank/DDBJ whole genome shotgun (WGS) entry which is preliminary data.</text>
</comment>
<evidence type="ECO:0000313" key="3">
    <source>
        <dbReference type="Proteomes" id="UP000094936"/>
    </source>
</evidence>
<evidence type="ECO:0000256" key="1">
    <source>
        <dbReference type="SAM" id="Phobius"/>
    </source>
</evidence>
<dbReference type="AlphaFoldDB" id="A0A1C3EC27"/>
<proteinExistence type="predicted"/>
<dbReference type="Proteomes" id="UP000094936">
    <property type="component" value="Unassembled WGS sequence"/>
</dbReference>
<keyword evidence="1" id="KW-0472">Membrane</keyword>
<dbReference type="EMBL" id="LYBM01000047">
    <property type="protein sequence ID" value="ODA30785.1"/>
    <property type="molecule type" value="Genomic_DNA"/>
</dbReference>
<sequence>MFTNKHVVLALIIAPILALIAYFAIDLTLSEKPQVAEEGKTYRLAARSNCRYTSGVCALENGDFKLKLRSELLSETALVIKMTSAHALEGAKISLGEAEDATPINMEMNDKSGLEWIVDLPAPKTPETVLRLVVKAKGTLYYGESPTTFVEYKTFFTEQQNQ</sequence>
<dbReference type="OrthoDB" id="9793024at2"/>